<dbReference type="Proteomes" id="UP000738826">
    <property type="component" value="Unassembled WGS sequence"/>
</dbReference>
<sequence>MVNAYVKIDVETGREKKARKAMRKIKGVISEDFVAGRHDILALVEGASYEKIATKVMGRMRKIKGVDKTITNFVFDEQSPEESSEQMPEEKSEKVEVAKVYLKIDVETGKEKEVRDAMRKIKGVKRANLITGRHDIMALVEGETHDEIASTILGEIRKIKGINKTITNFVFD</sequence>
<evidence type="ECO:0000313" key="4">
    <source>
        <dbReference type="Proteomes" id="UP000768163"/>
    </source>
</evidence>
<dbReference type="GO" id="GO:0005829">
    <property type="term" value="C:cytosol"/>
    <property type="evidence" value="ECO:0007669"/>
    <property type="project" value="TreeGrafter"/>
</dbReference>
<comment type="caution">
    <text evidence="2">The sequence shown here is derived from an EMBL/GenBank/DDBJ whole genome shotgun (WGS) entry which is preliminary data.</text>
</comment>
<protein>
    <recommendedName>
        <fullName evidence="1">Transcription regulator AsnC/Lrp ligand binding domain-containing protein</fullName>
    </recommendedName>
</protein>
<organism evidence="2 4">
    <name type="scientific">Candidatus Altarchaeum hamiconexum</name>
    <dbReference type="NCBI Taxonomy" id="1803513"/>
    <lineage>
        <taxon>Archaea</taxon>
        <taxon>Candidatus Altarchaeota</taxon>
        <taxon>Candidatus Altiarchaeia</taxon>
        <taxon>Candidatus Altarchaeales</taxon>
        <taxon>Candidatus Altarchaeaceae</taxon>
        <taxon>Candidatus Altarchaeum</taxon>
    </lineage>
</organism>
<dbReference type="EMBL" id="JAACVF010000180">
    <property type="protein sequence ID" value="NCN65617.1"/>
    <property type="molecule type" value="Genomic_DNA"/>
</dbReference>
<dbReference type="InterPro" id="IPR019887">
    <property type="entry name" value="Tscrpt_reg_AsnC/Lrp_C"/>
</dbReference>
<gene>
    <name evidence="3" type="ORF">GW779_06650</name>
    <name evidence="2" type="ORF">GW910_06130</name>
</gene>
<feature type="domain" description="Transcription regulator AsnC/Lrp ligand binding" evidence="1">
    <location>
        <begin position="6"/>
        <end position="76"/>
    </location>
</feature>
<dbReference type="Pfam" id="PF01037">
    <property type="entry name" value="AsnC_trans_reg"/>
    <property type="match status" value="2"/>
</dbReference>
<dbReference type="PANTHER" id="PTHR30154:SF34">
    <property type="entry name" value="TRANSCRIPTIONAL REGULATOR AZLB"/>
    <property type="match status" value="1"/>
</dbReference>
<dbReference type="Proteomes" id="UP000768163">
    <property type="component" value="Unassembled WGS sequence"/>
</dbReference>
<reference evidence="2" key="1">
    <citation type="submission" date="2019-11" db="EMBL/GenBank/DDBJ databases">
        <title>Lipid analysis of CO2-rich subsurface aquifers suggests an autotrophy-based deep biosphere with lysolipids enriched in CPR bacteria.</title>
        <authorList>
            <person name="Probst A.J."/>
            <person name="Elling F.J."/>
            <person name="Castelle C.J."/>
            <person name="Zhu Q."/>
            <person name="Elvert M."/>
            <person name="Birarda G."/>
            <person name="Holman H.-Y."/>
            <person name="Lane K.R."/>
            <person name="Ladd B."/>
            <person name="Ryan M.C."/>
            <person name="Woyke T."/>
            <person name="Hinrichs K.-U."/>
            <person name="Banfield J.F."/>
        </authorList>
    </citation>
    <scope>NUCLEOTIDE SEQUENCE</scope>
    <source>
        <strain evidence="2">CG_2015-01_33_1645</strain>
        <strain evidence="3">CG_2015-04_33_537</strain>
    </source>
</reference>
<dbReference type="InterPro" id="IPR011008">
    <property type="entry name" value="Dimeric_a/b-barrel"/>
</dbReference>
<dbReference type="GO" id="GO:0043200">
    <property type="term" value="P:response to amino acid"/>
    <property type="evidence" value="ECO:0007669"/>
    <property type="project" value="TreeGrafter"/>
</dbReference>
<name>A0A8J7YVP4_9ARCH</name>
<dbReference type="Gene3D" id="3.30.70.920">
    <property type="match status" value="2"/>
</dbReference>
<dbReference type="EMBL" id="JAACQH010000169">
    <property type="protein sequence ID" value="NCS92058.1"/>
    <property type="molecule type" value="Genomic_DNA"/>
</dbReference>
<dbReference type="AlphaFoldDB" id="A0A8J7YVP4"/>
<accession>A0A8J7YVP4</accession>
<dbReference type="SUPFAM" id="SSF54909">
    <property type="entry name" value="Dimeric alpha+beta barrel"/>
    <property type="match status" value="2"/>
</dbReference>
<dbReference type="PANTHER" id="PTHR30154">
    <property type="entry name" value="LEUCINE-RESPONSIVE REGULATORY PROTEIN"/>
    <property type="match status" value="1"/>
</dbReference>
<dbReference type="GO" id="GO:0043565">
    <property type="term" value="F:sequence-specific DNA binding"/>
    <property type="evidence" value="ECO:0007669"/>
    <property type="project" value="TreeGrafter"/>
</dbReference>
<evidence type="ECO:0000313" key="3">
    <source>
        <dbReference type="EMBL" id="NCS92058.1"/>
    </source>
</evidence>
<evidence type="ECO:0000259" key="1">
    <source>
        <dbReference type="Pfam" id="PF01037"/>
    </source>
</evidence>
<feature type="domain" description="Transcription regulator AsnC/Lrp ligand binding" evidence="1">
    <location>
        <begin position="104"/>
        <end position="171"/>
    </location>
</feature>
<proteinExistence type="predicted"/>
<evidence type="ECO:0000313" key="2">
    <source>
        <dbReference type="EMBL" id="NCN65617.1"/>
    </source>
</evidence>